<evidence type="ECO:0000259" key="1">
    <source>
        <dbReference type="Pfam" id="PF01755"/>
    </source>
</evidence>
<dbReference type="Pfam" id="PF01755">
    <property type="entry name" value="Glyco_transf_25"/>
    <property type="match status" value="1"/>
</dbReference>
<proteinExistence type="predicted"/>
<dbReference type="Proteomes" id="UP001150538">
    <property type="component" value="Unassembled WGS sequence"/>
</dbReference>
<protein>
    <recommendedName>
        <fullName evidence="1">Glycosyl transferase family 25 domain-containing protein</fullName>
    </recommendedName>
</protein>
<accession>A0A9W8A5R5</accession>
<organism evidence="2 3">
    <name type="scientific">Mycoemilia scoparia</name>
    <dbReference type="NCBI Taxonomy" id="417184"/>
    <lineage>
        <taxon>Eukaryota</taxon>
        <taxon>Fungi</taxon>
        <taxon>Fungi incertae sedis</taxon>
        <taxon>Zoopagomycota</taxon>
        <taxon>Kickxellomycotina</taxon>
        <taxon>Kickxellomycetes</taxon>
        <taxon>Kickxellales</taxon>
        <taxon>Kickxellaceae</taxon>
        <taxon>Mycoemilia</taxon>
    </lineage>
</organism>
<evidence type="ECO:0000313" key="2">
    <source>
        <dbReference type="EMBL" id="KAJ1920158.1"/>
    </source>
</evidence>
<dbReference type="AlphaFoldDB" id="A0A9W8A5R5"/>
<dbReference type="CDD" id="cd06532">
    <property type="entry name" value="Glyco_transf_25"/>
    <property type="match status" value="1"/>
</dbReference>
<dbReference type="InterPro" id="IPR002654">
    <property type="entry name" value="Glyco_trans_25"/>
</dbReference>
<gene>
    <name evidence="2" type="ORF">H4219_001531</name>
</gene>
<comment type="caution">
    <text evidence="2">The sequence shown here is derived from an EMBL/GenBank/DDBJ whole genome shotgun (WGS) entry which is preliminary data.</text>
</comment>
<sequence length="312" mass="35673">MKQQLWARLNLPLTLDFYTQAIHYDTVALSYNLLLKYLSFEKIPGLSKNNIPATPIFPVDHIFCISDPKRTDRRLNVQSIFDYLKMKVEYIPAINPEVDPLALEMSARTKSGLSPSAVGCWVAHLKVWRSVVEKGYGTILVLEDDIDISYNIERLLRKAISVLNSSKNKYYNATSPGEWGWDLLYPGHCSYDEDKFSWLDESFKQLRYAYTPICTHGYVASRSGAQKLIKLFSELGEQPVDMAIANNGVSVGRTLKIFSFWPPAINQRRDIYSKDPGLRDTIFLAPEDSTYDRMKELGVPFYSDEAMDAIRL</sequence>
<name>A0A9W8A5R5_9FUNG</name>
<keyword evidence="3" id="KW-1185">Reference proteome</keyword>
<reference evidence="2" key="1">
    <citation type="submission" date="2022-07" db="EMBL/GenBank/DDBJ databases">
        <title>Phylogenomic reconstructions and comparative analyses of Kickxellomycotina fungi.</title>
        <authorList>
            <person name="Reynolds N.K."/>
            <person name="Stajich J.E."/>
            <person name="Barry K."/>
            <person name="Grigoriev I.V."/>
            <person name="Crous P."/>
            <person name="Smith M.E."/>
        </authorList>
    </citation>
    <scope>NUCLEOTIDE SEQUENCE</scope>
    <source>
        <strain evidence="2">NBRC 100468</strain>
    </source>
</reference>
<dbReference type="EMBL" id="JANBPU010000017">
    <property type="protein sequence ID" value="KAJ1920158.1"/>
    <property type="molecule type" value="Genomic_DNA"/>
</dbReference>
<dbReference type="OrthoDB" id="47375at2759"/>
<feature type="domain" description="Glycosyl transferase family 25" evidence="1">
    <location>
        <begin position="61"/>
        <end position="243"/>
    </location>
</feature>
<evidence type="ECO:0000313" key="3">
    <source>
        <dbReference type="Proteomes" id="UP001150538"/>
    </source>
</evidence>